<feature type="domain" description="VPS9" evidence="3">
    <location>
        <begin position="1102"/>
        <end position="1371"/>
    </location>
</feature>
<dbReference type="GO" id="GO:0005829">
    <property type="term" value="C:cytosol"/>
    <property type="evidence" value="ECO:0007669"/>
    <property type="project" value="TreeGrafter"/>
</dbReference>
<dbReference type="Gene3D" id="1.10.246.120">
    <property type="match status" value="1"/>
</dbReference>
<dbReference type="InterPro" id="IPR041545">
    <property type="entry name" value="DUF5601"/>
</dbReference>
<feature type="region of interest" description="Disordered" evidence="2">
    <location>
        <begin position="300"/>
        <end position="320"/>
    </location>
</feature>
<proteinExistence type="predicted"/>
<dbReference type="InterPro" id="IPR003123">
    <property type="entry name" value="VPS9"/>
</dbReference>
<dbReference type="Pfam" id="PF18151">
    <property type="entry name" value="DUF5601"/>
    <property type="match status" value="1"/>
</dbReference>
<dbReference type="GO" id="GO:0005085">
    <property type="term" value="F:guanyl-nucleotide exchange factor activity"/>
    <property type="evidence" value="ECO:0007669"/>
    <property type="project" value="InterPro"/>
</dbReference>
<feature type="region of interest" description="Disordered" evidence="2">
    <location>
        <begin position="440"/>
        <end position="482"/>
    </location>
</feature>
<dbReference type="InterPro" id="IPR045046">
    <property type="entry name" value="Vps9-like"/>
</dbReference>
<feature type="region of interest" description="Disordered" evidence="2">
    <location>
        <begin position="883"/>
        <end position="906"/>
    </location>
</feature>
<dbReference type="SMART" id="SM00167">
    <property type="entry name" value="VPS9"/>
    <property type="match status" value="1"/>
</dbReference>
<accession>A0A1J1H658</accession>
<dbReference type="Gene3D" id="1.20.1050.80">
    <property type="entry name" value="VPS9 domain"/>
    <property type="match status" value="1"/>
</dbReference>
<dbReference type="GO" id="GO:0016192">
    <property type="term" value="P:vesicle-mediated transport"/>
    <property type="evidence" value="ECO:0007669"/>
    <property type="project" value="InterPro"/>
</dbReference>
<dbReference type="PROSITE" id="PS51205">
    <property type="entry name" value="VPS9"/>
    <property type="match status" value="1"/>
</dbReference>
<reference evidence="4 5" key="1">
    <citation type="submission" date="2015-04" db="EMBL/GenBank/DDBJ databases">
        <authorList>
            <consortium name="Pathogen Informatics"/>
        </authorList>
    </citation>
    <scope>NUCLEOTIDE SEQUENCE [LARGE SCALE GENOMIC DNA]</scope>
    <source>
        <strain evidence="4 5">SGS1</strain>
    </source>
</reference>
<sequence length="1480" mass="173576">MNDKIEYDEHFIFSNEWDELTYKNHDKGILNKNNEVVKNINDMDFFFDNFEDNNEKPNNEKLQNGKINGESTVNAFNDSLWLESDISNISINKTHEEHNIIMRNSDNSYKINENINNSHDLELHIDEKVDIDPKLDLWENNKNFSSNNNSTKGKKTNFYNYKCNKETIDSNILTNNEDNIITLNKNSLKLEYPEYTFNEYDMESNNLSNENNALNDSNFDVNVYQNVDVNNLNNENKNDKDTSTNEQNKIHNNNSRENNNETSKNVDPKDCNKKVNTHESILKKKMNNVFVNDNSNFDFDTTSGTTDKTYNASSMNNNSTYTNKNNDCHSFDGNIIHKYTNSNGEDINKSNNSENVKYNQNEKKNESLNLLSSKDKIDTKKAKSVAKKSMNSNSSIESSVNIVNYSISDDKNMKLKKKKKKNSISDILTHSLTLSDNLEDSKSVSQGNKNIKSKDISKLSVNSNTEEKKIRKKKKKNSTSSDENILDTIKVSDEKKFFNEIKEYLNNKNTKEINVKKIDENNFSYDIDIKNNLKEKIKTSKKQLSSSKESSPKDKIKKKEKKVLLKQNNSINQKTIEKQKMNEKKCKKANTNNTLATTLTEEKNTPDTKNKCKNIEDIEINITNYFENRDNEKGIIEKNSTEMIINSSNTENVKLNSFSYLNKFNKHKNELPNDCGMPFRNIDYSDEIDQNNYSKKKIKNEKSVNQIQENNYINASNESCIEKIDKINLCKSKSYSEDIYSQEEFYQNHHTSSKKEIETKSFEKEKEMETKNNENKIEIKYAEKDWTKNGFIKRIKKEKENEKSKYIEKEEIKNNRSILQNEETDQSIYTKQDMNNTEENEKEENIKNLYDESTIKNRTNVQQKSRKFKDIFISFIKRDDSKKNEDVPEKNVENRKMLKKENAKSDELKLNKKNENEKIKTNFYNLKKKSYDEDDEKSKKKFFTKKKLFSDASNDFLQNEYIEKENILKKNIIINNESDEKSASSPPKENINSDNTLEANSVIKKRPNTLYNNFLESLKHPSCKDVVEKVKNFILKFPQNLNREKAANKIHNFISETQPILLNSEIYKNLNKYQINMIIEGYEKFIMQKLYFHLYQMDIKDKDEDEKIYTKINCLQWVELKHLEIIEEINLDRLQIAQRELLRIQKMKAPNDKLIMILNCCRIVTSVLFEAKKNHKKNKKKMLNSNKEYNINKLDDNVSEKNKQDVINKYIKNIVENNQINNSKKNIEGNNGDNNKENTTYENLDDFEYQEEIKNKSNYQYLEENEPKDTHNNNFNNSNDNLNENLKISKKYLNIDTIIESDDELLPCADEVLPVLIFVIIKTNPPELISNIAYIQNFRHPSHFVSEEAYSFTQFCSGIEFIKELGKTTFLNISEEEYKKKVSEAEKLYLNEVKESNKKLQEAAGKLNELIKLSNEKNLYSNIANKIESLNLNFEKTENLDSLSISNLPSFFEEYKILVKLKNDILKEVQDHFSENLNQK</sequence>
<dbReference type="PANTHER" id="PTHR23101">
    <property type="entry name" value="RAB GDP/GTP EXCHANGE FACTOR"/>
    <property type="match status" value="1"/>
</dbReference>
<gene>
    <name evidence="4" type="primary">VPS9</name>
    <name evidence="4" type="ORF">PRELSG_0508200</name>
</gene>
<feature type="region of interest" description="Disordered" evidence="2">
    <location>
        <begin position="231"/>
        <end position="272"/>
    </location>
</feature>
<organism evidence="4 5">
    <name type="scientific">Plasmodium relictum</name>
    <dbReference type="NCBI Taxonomy" id="85471"/>
    <lineage>
        <taxon>Eukaryota</taxon>
        <taxon>Sar</taxon>
        <taxon>Alveolata</taxon>
        <taxon>Apicomplexa</taxon>
        <taxon>Aconoidasida</taxon>
        <taxon>Haemosporida</taxon>
        <taxon>Plasmodiidae</taxon>
        <taxon>Plasmodium</taxon>
        <taxon>Plasmodium (Haemamoeba)</taxon>
    </lineage>
</organism>
<dbReference type="RefSeq" id="XP_028531933.1">
    <property type="nucleotide sequence ID" value="XM_028675333.1"/>
</dbReference>
<keyword evidence="5" id="KW-1185">Reference proteome</keyword>
<feature type="coiled-coil region" evidence="1">
    <location>
        <begin position="754"/>
        <end position="812"/>
    </location>
</feature>
<dbReference type="GeneID" id="39735025"/>
<protein>
    <submittedName>
        <fullName evidence="4">Vacuolar protein sorting-associated protein 9, putative</fullName>
    </submittedName>
</protein>
<evidence type="ECO:0000313" key="5">
    <source>
        <dbReference type="Proteomes" id="UP000220158"/>
    </source>
</evidence>
<keyword evidence="1" id="KW-0175">Coiled coil</keyword>
<dbReference type="Pfam" id="PF02204">
    <property type="entry name" value="VPS9"/>
    <property type="match status" value="1"/>
</dbReference>
<dbReference type="OMA" id="PSQINEM"/>
<feature type="region of interest" description="Disordered" evidence="2">
    <location>
        <begin position="537"/>
        <end position="561"/>
    </location>
</feature>
<dbReference type="PANTHER" id="PTHR23101:SF25">
    <property type="entry name" value="GTPASE-ACTIVATING PROTEIN AND VPS9 DOMAIN-CONTAINING PROTEIN 1"/>
    <property type="match status" value="1"/>
</dbReference>
<dbReference type="GO" id="GO:0030139">
    <property type="term" value="C:endocytic vesicle"/>
    <property type="evidence" value="ECO:0007669"/>
    <property type="project" value="TreeGrafter"/>
</dbReference>
<dbReference type="OrthoDB" id="300289at2759"/>
<dbReference type="Proteomes" id="UP000220158">
    <property type="component" value="Chromosome 5"/>
</dbReference>
<feature type="coiled-coil region" evidence="1">
    <location>
        <begin position="1390"/>
        <end position="1440"/>
    </location>
</feature>
<evidence type="ECO:0000259" key="3">
    <source>
        <dbReference type="PROSITE" id="PS51205"/>
    </source>
</evidence>
<dbReference type="KEGG" id="prel:PRELSG_0508200"/>
<dbReference type="VEuPathDB" id="PlasmoDB:PRELSG_0508200"/>
<evidence type="ECO:0000256" key="2">
    <source>
        <dbReference type="SAM" id="MobiDB-lite"/>
    </source>
</evidence>
<evidence type="ECO:0000256" key="1">
    <source>
        <dbReference type="SAM" id="Coils"/>
    </source>
</evidence>
<dbReference type="InterPro" id="IPR037191">
    <property type="entry name" value="VPS9_dom_sf"/>
</dbReference>
<dbReference type="SUPFAM" id="SSF109993">
    <property type="entry name" value="VPS9 domain"/>
    <property type="match status" value="1"/>
</dbReference>
<evidence type="ECO:0000313" key="4">
    <source>
        <dbReference type="EMBL" id="CRG98924.1"/>
    </source>
</evidence>
<dbReference type="EMBL" id="LN835300">
    <property type="protein sequence ID" value="CRG98924.1"/>
    <property type="molecule type" value="Genomic_DNA"/>
</dbReference>
<name>A0A1J1H658_PLARL</name>
<feature type="compositionally biased region" description="Low complexity" evidence="2">
    <location>
        <begin position="250"/>
        <end position="263"/>
    </location>
</feature>
<dbReference type="GO" id="GO:0031267">
    <property type="term" value="F:small GTPase binding"/>
    <property type="evidence" value="ECO:0007669"/>
    <property type="project" value="TreeGrafter"/>
</dbReference>